<feature type="region of interest" description="Disordered" evidence="1">
    <location>
        <begin position="271"/>
        <end position="309"/>
    </location>
</feature>
<dbReference type="HOGENOM" id="CLU_886433_0_0_1"/>
<name>B4KW50_DROMO</name>
<feature type="compositionally biased region" description="Low complexity" evidence="1">
    <location>
        <begin position="10"/>
        <end position="23"/>
    </location>
</feature>
<feature type="compositionally biased region" description="Basic and acidic residues" evidence="1">
    <location>
        <begin position="169"/>
        <end position="190"/>
    </location>
</feature>
<dbReference type="EMBL" id="CH933809">
    <property type="protein sequence ID" value="EDW17438.2"/>
    <property type="molecule type" value="Genomic_DNA"/>
</dbReference>
<dbReference type="eggNOG" id="ENOG502TCY9">
    <property type="taxonomic scope" value="Eukaryota"/>
</dbReference>
<evidence type="ECO:0000313" key="2">
    <source>
        <dbReference type="EMBL" id="EDW17438.2"/>
    </source>
</evidence>
<dbReference type="AlphaFoldDB" id="B4KW50"/>
<proteinExistence type="predicted"/>
<gene>
    <name evidence="2" type="primary">Dmoj\GI12670</name>
    <name evidence="2" type="ORF">Dmoj_GI12670</name>
</gene>
<dbReference type="InParanoid" id="B4KW50"/>
<evidence type="ECO:0000313" key="3">
    <source>
        <dbReference type="Proteomes" id="UP000009192"/>
    </source>
</evidence>
<feature type="region of interest" description="Disordered" evidence="1">
    <location>
        <begin position="60"/>
        <end position="92"/>
    </location>
</feature>
<feature type="compositionally biased region" description="Basic residues" evidence="1">
    <location>
        <begin position="32"/>
        <end position="45"/>
    </location>
</feature>
<feature type="compositionally biased region" description="Polar residues" evidence="1">
    <location>
        <begin position="196"/>
        <end position="213"/>
    </location>
</feature>
<protein>
    <submittedName>
        <fullName evidence="2">Uncharacterized protein</fullName>
    </submittedName>
</protein>
<dbReference type="OrthoDB" id="8047256at2759"/>
<keyword evidence="3" id="KW-1185">Reference proteome</keyword>
<dbReference type="Proteomes" id="UP000009192">
    <property type="component" value="Unassembled WGS sequence"/>
</dbReference>
<feature type="compositionally biased region" description="Low complexity" evidence="1">
    <location>
        <begin position="275"/>
        <end position="295"/>
    </location>
</feature>
<accession>B4KW50</accession>
<feature type="region of interest" description="Disordered" evidence="1">
    <location>
        <begin position="147"/>
        <end position="215"/>
    </location>
</feature>
<evidence type="ECO:0000256" key="1">
    <source>
        <dbReference type="SAM" id="MobiDB-lite"/>
    </source>
</evidence>
<feature type="compositionally biased region" description="Low complexity" evidence="1">
    <location>
        <begin position="82"/>
        <end position="92"/>
    </location>
</feature>
<dbReference type="KEGG" id="dmo:Dmoj_GI12670"/>
<organism evidence="2 3">
    <name type="scientific">Drosophila mojavensis</name>
    <name type="common">Fruit fly</name>
    <dbReference type="NCBI Taxonomy" id="7230"/>
    <lineage>
        <taxon>Eukaryota</taxon>
        <taxon>Metazoa</taxon>
        <taxon>Ecdysozoa</taxon>
        <taxon>Arthropoda</taxon>
        <taxon>Hexapoda</taxon>
        <taxon>Insecta</taxon>
        <taxon>Pterygota</taxon>
        <taxon>Neoptera</taxon>
        <taxon>Endopterygota</taxon>
        <taxon>Diptera</taxon>
        <taxon>Brachycera</taxon>
        <taxon>Muscomorpha</taxon>
        <taxon>Ephydroidea</taxon>
        <taxon>Drosophilidae</taxon>
        <taxon>Drosophila</taxon>
    </lineage>
</organism>
<feature type="region of interest" description="Disordered" evidence="1">
    <location>
        <begin position="1"/>
        <end position="45"/>
    </location>
</feature>
<reference evidence="2 3" key="1">
    <citation type="journal article" date="2007" name="Nature">
        <title>Evolution of genes and genomes on the Drosophila phylogeny.</title>
        <authorList>
            <consortium name="Drosophila 12 Genomes Consortium"/>
            <person name="Clark A.G."/>
            <person name="Eisen M.B."/>
            <person name="Smith D.R."/>
            <person name="Bergman C.M."/>
            <person name="Oliver B."/>
            <person name="Markow T.A."/>
            <person name="Kaufman T.C."/>
            <person name="Kellis M."/>
            <person name="Gelbart W."/>
            <person name="Iyer V.N."/>
            <person name="Pollard D.A."/>
            <person name="Sackton T.B."/>
            <person name="Larracuente A.M."/>
            <person name="Singh N.D."/>
            <person name="Abad J.P."/>
            <person name="Abt D.N."/>
            <person name="Adryan B."/>
            <person name="Aguade M."/>
            <person name="Akashi H."/>
            <person name="Anderson W.W."/>
            <person name="Aquadro C.F."/>
            <person name="Ardell D.H."/>
            <person name="Arguello R."/>
            <person name="Artieri C.G."/>
            <person name="Barbash D.A."/>
            <person name="Barker D."/>
            <person name="Barsanti P."/>
            <person name="Batterham P."/>
            <person name="Batzoglou S."/>
            <person name="Begun D."/>
            <person name="Bhutkar A."/>
            <person name="Blanco E."/>
            <person name="Bosak S.A."/>
            <person name="Bradley R.K."/>
            <person name="Brand A.D."/>
            <person name="Brent M.R."/>
            <person name="Brooks A.N."/>
            <person name="Brown R.H."/>
            <person name="Butlin R.K."/>
            <person name="Caggese C."/>
            <person name="Calvi B.R."/>
            <person name="Bernardo de Carvalho A."/>
            <person name="Caspi A."/>
            <person name="Castrezana S."/>
            <person name="Celniker S.E."/>
            <person name="Chang J.L."/>
            <person name="Chapple C."/>
            <person name="Chatterji S."/>
            <person name="Chinwalla A."/>
            <person name="Civetta A."/>
            <person name="Clifton S.W."/>
            <person name="Comeron J.M."/>
            <person name="Costello J.C."/>
            <person name="Coyne J.A."/>
            <person name="Daub J."/>
            <person name="David R.G."/>
            <person name="Delcher A.L."/>
            <person name="Delehaunty K."/>
            <person name="Do C.B."/>
            <person name="Ebling H."/>
            <person name="Edwards K."/>
            <person name="Eickbush T."/>
            <person name="Evans J.D."/>
            <person name="Filipski A."/>
            <person name="Findeiss S."/>
            <person name="Freyhult E."/>
            <person name="Fulton L."/>
            <person name="Fulton R."/>
            <person name="Garcia A.C."/>
            <person name="Gardiner A."/>
            <person name="Garfield D.A."/>
            <person name="Garvin B.E."/>
            <person name="Gibson G."/>
            <person name="Gilbert D."/>
            <person name="Gnerre S."/>
            <person name="Godfrey J."/>
            <person name="Good R."/>
            <person name="Gotea V."/>
            <person name="Gravely B."/>
            <person name="Greenberg A.J."/>
            <person name="Griffiths-Jones S."/>
            <person name="Gross S."/>
            <person name="Guigo R."/>
            <person name="Gustafson E.A."/>
            <person name="Haerty W."/>
            <person name="Hahn M.W."/>
            <person name="Halligan D.L."/>
            <person name="Halpern A.L."/>
            <person name="Halter G.M."/>
            <person name="Han M.V."/>
            <person name="Heger A."/>
            <person name="Hillier L."/>
            <person name="Hinrichs A.S."/>
            <person name="Holmes I."/>
            <person name="Hoskins R.A."/>
            <person name="Hubisz M.J."/>
            <person name="Hultmark D."/>
            <person name="Huntley M.A."/>
            <person name="Jaffe D.B."/>
            <person name="Jagadeeshan S."/>
            <person name="Jeck W.R."/>
            <person name="Johnson J."/>
            <person name="Jones C.D."/>
            <person name="Jordan W.C."/>
            <person name="Karpen G.H."/>
            <person name="Kataoka E."/>
            <person name="Keightley P.D."/>
            <person name="Kheradpour P."/>
            <person name="Kirkness E.F."/>
            <person name="Koerich L.B."/>
            <person name="Kristiansen K."/>
            <person name="Kudrna D."/>
            <person name="Kulathinal R.J."/>
            <person name="Kumar S."/>
            <person name="Kwok R."/>
            <person name="Lander E."/>
            <person name="Langley C.H."/>
            <person name="Lapoint R."/>
            <person name="Lazzaro B.P."/>
            <person name="Lee S.J."/>
            <person name="Levesque L."/>
            <person name="Li R."/>
            <person name="Lin C.F."/>
            <person name="Lin M.F."/>
            <person name="Lindblad-Toh K."/>
            <person name="Llopart A."/>
            <person name="Long M."/>
            <person name="Low L."/>
            <person name="Lozovsky E."/>
            <person name="Lu J."/>
            <person name="Luo M."/>
            <person name="Machado C.A."/>
            <person name="Makalowski W."/>
            <person name="Marzo M."/>
            <person name="Matsuda M."/>
            <person name="Matzkin L."/>
            <person name="McAllister B."/>
            <person name="McBride C.S."/>
            <person name="McKernan B."/>
            <person name="McKernan K."/>
            <person name="Mendez-Lago M."/>
            <person name="Minx P."/>
            <person name="Mollenhauer M.U."/>
            <person name="Montooth K."/>
            <person name="Mount S.M."/>
            <person name="Mu X."/>
            <person name="Myers E."/>
            <person name="Negre B."/>
            <person name="Newfeld S."/>
            <person name="Nielsen R."/>
            <person name="Noor M.A."/>
            <person name="O'Grady P."/>
            <person name="Pachter L."/>
            <person name="Papaceit M."/>
            <person name="Parisi M.J."/>
            <person name="Parisi M."/>
            <person name="Parts L."/>
            <person name="Pedersen J.S."/>
            <person name="Pesole G."/>
            <person name="Phillippy A.M."/>
            <person name="Ponting C.P."/>
            <person name="Pop M."/>
            <person name="Porcelli D."/>
            <person name="Powell J.R."/>
            <person name="Prohaska S."/>
            <person name="Pruitt K."/>
            <person name="Puig M."/>
            <person name="Quesneville H."/>
            <person name="Ram K.R."/>
            <person name="Rand D."/>
            <person name="Rasmussen M.D."/>
            <person name="Reed L.K."/>
            <person name="Reenan R."/>
            <person name="Reily A."/>
            <person name="Remington K.A."/>
            <person name="Rieger T.T."/>
            <person name="Ritchie M.G."/>
            <person name="Robin C."/>
            <person name="Rogers Y.H."/>
            <person name="Rohde C."/>
            <person name="Rozas J."/>
            <person name="Rubenfield M.J."/>
            <person name="Ruiz A."/>
            <person name="Russo S."/>
            <person name="Salzberg S.L."/>
            <person name="Sanchez-Gracia A."/>
            <person name="Saranga D.J."/>
            <person name="Sato H."/>
            <person name="Schaeffer S.W."/>
            <person name="Schatz M.C."/>
            <person name="Schlenke T."/>
            <person name="Schwartz R."/>
            <person name="Segarra C."/>
            <person name="Singh R.S."/>
            <person name="Sirot L."/>
            <person name="Sirota M."/>
            <person name="Sisneros N.B."/>
            <person name="Smith C.D."/>
            <person name="Smith T.F."/>
            <person name="Spieth J."/>
            <person name="Stage D.E."/>
            <person name="Stark A."/>
            <person name="Stephan W."/>
            <person name="Strausberg R.L."/>
            <person name="Strempel S."/>
            <person name="Sturgill D."/>
            <person name="Sutton G."/>
            <person name="Sutton G.G."/>
            <person name="Tao W."/>
            <person name="Teichmann S."/>
            <person name="Tobari Y.N."/>
            <person name="Tomimura Y."/>
            <person name="Tsolas J.M."/>
            <person name="Valente V.L."/>
            <person name="Venter E."/>
            <person name="Venter J.C."/>
            <person name="Vicario S."/>
            <person name="Vieira F.G."/>
            <person name="Vilella A.J."/>
            <person name="Villasante A."/>
            <person name="Walenz B."/>
            <person name="Wang J."/>
            <person name="Wasserman M."/>
            <person name="Watts T."/>
            <person name="Wilson D."/>
            <person name="Wilson R.K."/>
            <person name="Wing R.A."/>
            <person name="Wolfner M.F."/>
            <person name="Wong A."/>
            <person name="Wong G.K."/>
            <person name="Wu C.I."/>
            <person name="Wu G."/>
            <person name="Yamamoto D."/>
            <person name="Yang H.P."/>
            <person name="Yang S.P."/>
            <person name="Yorke J.A."/>
            <person name="Yoshida K."/>
            <person name="Zdobnov E."/>
            <person name="Zhang P."/>
            <person name="Zhang Y."/>
            <person name="Zimin A.V."/>
            <person name="Baldwin J."/>
            <person name="Abdouelleil A."/>
            <person name="Abdulkadir J."/>
            <person name="Abebe A."/>
            <person name="Abera B."/>
            <person name="Abreu J."/>
            <person name="Acer S.C."/>
            <person name="Aftuck L."/>
            <person name="Alexander A."/>
            <person name="An P."/>
            <person name="Anderson E."/>
            <person name="Anderson S."/>
            <person name="Arachi H."/>
            <person name="Azer M."/>
            <person name="Bachantsang P."/>
            <person name="Barry A."/>
            <person name="Bayul T."/>
            <person name="Berlin A."/>
            <person name="Bessette D."/>
            <person name="Bloom T."/>
            <person name="Blye J."/>
            <person name="Boguslavskiy L."/>
            <person name="Bonnet C."/>
            <person name="Boukhgalter B."/>
            <person name="Bourzgui I."/>
            <person name="Brown A."/>
            <person name="Cahill P."/>
            <person name="Channer S."/>
            <person name="Cheshatsang Y."/>
            <person name="Chuda L."/>
            <person name="Citroen M."/>
            <person name="Collymore A."/>
            <person name="Cooke P."/>
            <person name="Costello M."/>
            <person name="D'Aco K."/>
            <person name="Daza R."/>
            <person name="De Haan G."/>
            <person name="DeGray S."/>
            <person name="DeMaso C."/>
            <person name="Dhargay N."/>
            <person name="Dooley K."/>
            <person name="Dooley E."/>
            <person name="Doricent M."/>
            <person name="Dorje P."/>
            <person name="Dorjee K."/>
            <person name="Dupes A."/>
            <person name="Elong R."/>
            <person name="Falk J."/>
            <person name="Farina A."/>
            <person name="Faro S."/>
            <person name="Ferguson D."/>
            <person name="Fisher S."/>
            <person name="Foley C.D."/>
            <person name="Franke A."/>
            <person name="Friedrich D."/>
            <person name="Gadbois L."/>
            <person name="Gearin G."/>
            <person name="Gearin C.R."/>
            <person name="Giannoukos G."/>
            <person name="Goode T."/>
            <person name="Graham J."/>
            <person name="Grandbois E."/>
            <person name="Grewal S."/>
            <person name="Gyaltsen K."/>
            <person name="Hafez N."/>
            <person name="Hagos B."/>
            <person name="Hall J."/>
            <person name="Henson C."/>
            <person name="Hollinger A."/>
            <person name="Honan T."/>
            <person name="Huard M.D."/>
            <person name="Hughes L."/>
            <person name="Hurhula B."/>
            <person name="Husby M.E."/>
            <person name="Kamat A."/>
            <person name="Kanga B."/>
            <person name="Kashin S."/>
            <person name="Khazanovich D."/>
            <person name="Kisner P."/>
            <person name="Lance K."/>
            <person name="Lara M."/>
            <person name="Lee W."/>
            <person name="Lennon N."/>
            <person name="Letendre F."/>
            <person name="LeVine R."/>
            <person name="Lipovsky A."/>
            <person name="Liu X."/>
            <person name="Liu J."/>
            <person name="Liu S."/>
            <person name="Lokyitsang T."/>
            <person name="Lokyitsang Y."/>
            <person name="Lubonja R."/>
            <person name="Lui A."/>
            <person name="MacDonald P."/>
            <person name="Magnisalis V."/>
            <person name="Maru K."/>
            <person name="Matthews C."/>
            <person name="McCusker W."/>
            <person name="McDonough S."/>
            <person name="Mehta T."/>
            <person name="Meldrim J."/>
            <person name="Meneus L."/>
            <person name="Mihai O."/>
            <person name="Mihalev A."/>
            <person name="Mihova T."/>
            <person name="Mittelman R."/>
            <person name="Mlenga V."/>
            <person name="Montmayeur A."/>
            <person name="Mulrain L."/>
            <person name="Navidi A."/>
            <person name="Naylor J."/>
            <person name="Negash T."/>
            <person name="Nguyen T."/>
            <person name="Nguyen N."/>
            <person name="Nicol R."/>
            <person name="Norbu C."/>
            <person name="Norbu N."/>
            <person name="Novod N."/>
            <person name="O'Neill B."/>
            <person name="Osman S."/>
            <person name="Markiewicz E."/>
            <person name="Oyono O.L."/>
            <person name="Patti C."/>
            <person name="Phunkhang P."/>
            <person name="Pierre F."/>
            <person name="Priest M."/>
            <person name="Raghuraman S."/>
            <person name="Rege F."/>
            <person name="Reyes R."/>
            <person name="Rise C."/>
            <person name="Rogov P."/>
            <person name="Ross K."/>
            <person name="Ryan E."/>
            <person name="Settipalli S."/>
            <person name="Shea T."/>
            <person name="Sherpa N."/>
            <person name="Shi L."/>
            <person name="Shih D."/>
            <person name="Sparrow T."/>
            <person name="Spaulding J."/>
            <person name="Stalker J."/>
            <person name="Stange-Thomann N."/>
            <person name="Stavropoulos S."/>
            <person name="Stone C."/>
            <person name="Strader C."/>
            <person name="Tesfaye S."/>
            <person name="Thomson T."/>
            <person name="Thoulutsang Y."/>
            <person name="Thoulutsang D."/>
            <person name="Topham K."/>
            <person name="Topping I."/>
            <person name="Tsamla T."/>
            <person name="Vassiliev H."/>
            <person name="Vo A."/>
            <person name="Wangchuk T."/>
            <person name="Wangdi T."/>
            <person name="Weiand M."/>
            <person name="Wilkinson J."/>
            <person name="Wilson A."/>
            <person name="Yadav S."/>
            <person name="Young G."/>
            <person name="Yu Q."/>
            <person name="Zembek L."/>
            <person name="Zhong D."/>
            <person name="Zimmer A."/>
            <person name="Zwirko Z."/>
            <person name="Jaffe D.B."/>
            <person name="Alvarez P."/>
            <person name="Brockman W."/>
            <person name="Butler J."/>
            <person name="Chin C."/>
            <person name="Gnerre S."/>
            <person name="Grabherr M."/>
            <person name="Kleber M."/>
            <person name="Mauceli E."/>
            <person name="MacCallum I."/>
        </authorList>
    </citation>
    <scope>NUCLEOTIDE SEQUENCE [LARGE SCALE GENOMIC DNA]</scope>
    <source>
        <strain evidence="3">Tucson 15081-1352.22</strain>
    </source>
</reference>
<sequence length="342" mass="38105">MDTLTPNNCSKSSSKSSSNSNSSMDLGEKQLKQQKRGSRGQKLSRSRSLLQLLSRHLGRHFQHHHHHQQNDTVYSSQDDIRSSSTDSFSLSGSRNECLEVLNGGSSLDLENTSRTSSASFSPGMEFYDNNAHIYVETVYRPGSAMEQLHPHHYDDSSSSGADEDEHEDEHEHEHDHEHEPQQQQKRQREQDENENLNQLKPQPRSASSASTGNKAGLHLSRISISSSVSRMLQHFSTSAATTATASLRSLSCSSTPLRQRDVSSLMRAKKLLTPNNSRNSSNSSSSNSSSSSSTKKSAKKDKKQQSILRPPVQYVYMKGMSGLYSRVPSYAACCPYTLHHMY</sequence>